<keyword evidence="8" id="KW-1185">Reference proteome</keyword>
<reference evidence="7 8" key="1">
    <citation type="submission" date="2020-12" db="EMBL/GenBank/DDBJ databases">
        <title>Microbacterium sp. HY060.</title>
        <authorList>
            <person name="Zhou J."/>
        </authorList>
    </citation>
    <scope>NUCLEOTIDE SEQUENCE [LARGE SCALE GENOMIC DNA]</scope>
    <source>
        <strain evidence="7 8">HY60</strain>
    </source>
</reference>
<evidence type="ECO:0000256" key="3">
    <source>
        <dbReference type="ARBA" id="ARBA00022692"/>
    </source>
</evidence>
<dbReference type="Pfam" id="PF07947">
    <property type="entry name" value="YhhN"/>
    <property type="match status" value="1"/>
</dbReference>
<feature type="transmembrane region" description="Helical" evidence="6">
    <location>
        <begin position="61"/>
        <end position="86"/>
    </location>
</feature>
<organism evidence="7 8">
    <name type="scientific">Paramicrobacterium chengjingii</name>
    <dbReference type="NCBI Taxonomy" id="2769067"/>
    <lineage>
        <taxon>Bacteria</taxon>
        <taxon>Bacillati</taxon>
        <taxon>Actinomycetota</taxon>
        <taxon>Actinomycetes</taxon>
        <taxon>Micrococcales</taxon>
        <taxon>Microbacteriaceae</taxon>
        <taxon>Paramicrobacterium</taxon>
    </lineage>
</organism>
<accession>A0ABX6YEQ8</accession>
<evidence type="ECO:0000313" key="7">
    <source>
        <dbReference type="EMBL" id="QPZ37084.1"/>
    </source>
</evidence>
<keyword evidence="5 6" id="KW-0472">Membrane</keyword>
<evidence type="ECO:0000256" key="1">
    <source>
        <dbReference type="ARBA" id="ARBA00004141"/>
    </source>
</evidence>
<feature type="transmembrane region" description="Helical" evidence="6">
    <location>
        <begin position="140"/>
        <end position="160"/>
    </location>
</feature>
<feature type="transmembrane region" description="Helical" evidence="6">
    <location>
        <begin position="198"/>
        <end position="217"/>
    </location>
</feature>
<feature type="transmembrane region" description="Helical" evidence="6">
    <location>
        <begin position="116"/>
        <end position="134"/>
    </location>
</feature>
<feature type="transmembrane region" description="Helical" evidence="6">
    <location>
        <begin position="92"/>
        <end position="109"/>
    </location>
</feature>
<dbReference type="InterPro" id="IPR012506">
    <property type="entry name" value="TMEM86B-like"/>
</dbReference>
<evidence type="ECO:0000256" key="5">
    <source>
        <dbReference type="ARBA" id="ARBA00023136"/>
    </source>
</evidence>
<feature type="transmembrane region" description="Helical" evidence="6">
    <location>
        <begin position="37"/>
        <end position="54"/>
    </location>
</feature>
<feature type="transmembrane region" description="Helical" evidence="6">
    <location>
        <begin position="167"/>
        <end position="186"/>
    </location>
</feature>
<evidence type="ECO:0000256" key="6">
    <source>
        <dbReference type="SAM" id="Phobius"/>
    </source>
</evidence>
<evidence type="ECO:0000313" key="8">
    <source>
        <dbReference type="Proteomes" id="UP000662814"/>
    </source>
</evidence>
<name>A0ABX6YEQ8_9MICO</name>
<dbReference type="Proteomes" id="UP000662814">
    <property type="component" value="Chromosome"/>
</dbReference>
<gene>
    <name evidence="7" type="ORF">HCR76_09345</name>
</gene>
<evidence type="ECO:0000256" key="2">
    <source>
        <dbReference type="ARBA" id="ARBA00007375"/>
    </source>
</evidence>
<sequence>MRSSIPRVILAWSFVPFAVGSSVHVLALGVSSPLAAPTKLFLMPLLLIPVAVMSRRLAPRAAIALLVSAIALSWFGDAAGAFFGFAPELPTMLLFFGLAHIAYMLLFAIHARLRRLPLWTLIYGAWWVAMLAVLGSHVGALIIAIALYGLVLAGTATLAARCHPLTVWGGILFLLSDSILAFRLFLPEGMPAWTSPAVMATYAAGQALIVAGVLLTLSRARDSQPLAAVAP</sequence>
<dbReference type="PANTHER" id="PTHR31885:SF6">
    <property type="entry name" value="GH04784P"/>
    <property type="match status" value="1"/>
</dbReference>
<proteinExistence type="inferred from homology"/>
<comment type="similarity">
    <text evidence="2">Belongs to the TMEM86 family.</text>
</comment>
<dbReference type="PANTHER" id="PTHR31885">
    <property type="entry name" value="GH04784P"/>
    <property type="match status" value="1"/>
</dbReference>
<keyword evidence="4 6" id="KW-1133">Transmembrane helix</keyword>
<evidence type="ECO:0000256" key="4">
    <source>
        <dbReference type="ARBA" id="ARBA00022989"/>
    </source>
</evidence>
<comment type="subcellular location">
    <subcellularLocation>
        <location evidence="1">Membrane</location>
        <topology evidence="1">Multi-pass membrane protein</topology>
    </subcellularLocation>
</comment>
<dbReference type="EMBL" id="CP061169">
    <property type="protein sequence ID" value="QPZ37084.1"/>
    <property type="molecule type" value="Genomic_DNA"/>
</dbReference>
<protein>
    <submittedName>
        <fullName evidence="7">Lysoplasmalogenase</fullName>
    </submittedName>
</protein>
<keyword evidence="3 6" id="KW-0812">Transmembrane</keyword>
<dbReference type="RefSeq" id="WP_166993055.1">
    <property type="nucleotide sequence ID" value="NZ_CP061169.1"/>
</dbReference>